<dbReference type="EMBL" id="JAGGKO010000003">
    <property type="protein sequence ID" value="MBP1955229.1"/>
    <property type="molecule type" value="Genomic_DNA"/>
</dbReference>
<evidence type="ECO:0000313" key="2">
    <source>
        <dbReference type="EMBL" id="MBP1955229.1"/>
    </source>
</evidence>
<proteinExistence type="predicted"/>
<organism evidence="2 3">
    <name type="scientific">Halarchaeum rubridurum</name>
    <dbReference type="NCBI Taxonomy" id="489911"/>
    <lineage>
        <taxon>Archaea</taxon>
        <taxon>Methanobacteriati</taxon>
        <taxon>Methanobacteriota</taxon>
        <taxon>Stenosarchaea group</taxon>
        <taxon>Halobacteria</taxon>
        <taxon>Halobacteriales</taxon>
        <taxon>Halobacteriaceae</taxon>
    </lineage>
</organism>
<name>A0A8T4GQY1_9EURY</name>
<comment type="caution">
    <text evidence="2">The sequence shown here is derived from an EMBL/GenBank/DDBJ whole genome shotgun (WGS) entry which is preliminary data.</text>
</comment>
<evidence type="ECO:0000256" key="1">
    <source>
        <dbReference type="SAM" id="MobiDB-lite"/>
    </source>
</evidence>
<accession>A0A8T4GQY1</accession>
<dbReference type="OrthoDB" id="201863at2157"/>
<reference evidence="2" key="1">
    <citation type="submission" date="2021-03" db="EMBL/GenBank/DDBJ databases">
        <title>Genomic Encyclopedia of Type Strains, Phase IV (KMG-IV): sequencing the most valuable type-strain genomes for metagenomic binning, comparative biology and taxonomic classification.</title>
        <authorList>
            <person name="Goeker M."/>
        </authorList>
    </citation>
    <scope>NUCLEOTIDE SEQUENCE</scope>
    <source>
        <strain evidence="2">DSM 22443</strain>
    </source>
</reference>
<gene>
    <name evidence="2" type="ORF">J2752_002141</name>
</gene>
<dbReference type="PROSITE" id="PS51257">
    <property type="entry name" value="PROKAR_LIPOPROTEIN"/>
    <property type="match status" value="1"/>
</dbReference>
<dbReference type="AlphaFoldDB" id="A0A8T4GQY1"/>
<dbReference type="RefSeq" id="WP_188872054.1">
    <property type="nucleotide sequence ID" value="NZ_BMOO01000004.1"/>
</dbReference>
<evidence type="ECO:0000313" key="3">
    <source>
        <dbReference type="Proteomes" id="UP000765891"/>
    </source>
</evidence>
<feature type="compositionally biased region" description="Gly residues" evidence="1">
    <location>
        <begin position="28"/>
        <end position="40"/>
    </location>
</feature>
<sequence>MPLSRRRLCAVLAGSVSVALAGCTNGSGTDGNGTDGGGDGTTTTPVEESCPALRDADRTVCAATTGADAPVVLRPSATSLGAPGTLRFTLSNGGASTLGTNPYDWAVHRETAAGWERVAPDATVEPWRELPPGASQAWLLGVGTAPTPEDDAIGCGPLDLDDGTYAFSVAAQGDDGWTAYVARFRVV</sequence>
<feature type="region of interest" description="Disordered" evidence="1">
    <location>
        <begin position="23"/>
        <end position="49"/>
    </location>
</feature>
<dbReference type="Proteomes" id="UP000765891">
    <property type="component" value="Unassembled WGS sequence"/>
</dbReference>
<protein>
    <submittedName>
        <fullName evidence="2">Uncharacterized protein</fullName>
    </submittedName>
</protein>